<feature type="compositionally biased region" description="Basic and acidic residues" evidence="10">
    <location>
        <begin position="1"/>
        <end position="26"/>
    </location>
</feature>
<dbReference type="CDD" id="cd14073">
    <property type="entry name" value="STKc_NUAK"/>
    <property type="match status" value="1"/>
</dbReference>
<protein>
    <recommendedName>
        <fullName evidence="1">non-specific serine/threonine protein kinase</fullName>
        <ecNumber evidence="1">2.7.11.1</ecNumber>
    </recommendedName>
</protein>
<dbReference type="Proteomes" id="UP001044222">
    <property type="component" value="Chromosome 12"/>
</dbReference>
<proteinExistence type="predicted"/>
<dbReference type="GO" id="GO:0035556">
    <property type="term" value="P:intracellular signal transduction"/>
    <property type="evidence" value="ECO:0007669"/>
    <property type="project" value="TreeGrafter"/>
</dbReference>
<keyword evidence="13" id="KW-1185">Reference proteome</keyword>
<dbReference type="InterPro" id="IPR000719">
    <property type="entry name" value="Prot_kinase_dom"/>
</dbReference>
<dbReference type="PROSITE" id="PS00107">
    <property type="entry name" value="PROTEIN_KINASE_ATP"/>
    <property type="match status" value="1"/>
</dbReference>
<dbReference type="GO" id="GO:0000226">
    <property type="term" value="P:microtubule cytoskeleton organization"/>
    <property type="evidence" value="ECO:0007669"/>
    <property type="project" value="TreeGrafter"/>
</dbReference>
<feature type="region of interest" description="Disordered" evidence="10">
    <location>
        <begin position="466"/>
        <end position="497"/>
    </location>
</feature>
<dbReference type="PANTHER" id="PTHR24346">
    <property type="entry name" value="MAP/MICROTUBULE AFFINITY-REGULATING KINASE"/>
    <property type="match status" value="1"/>
</dbReference>
<gene>
    <name evidence="12" type="ORF">ANANG_G00224680</name>
</gene>
<evidence type="ECO:0000313" key="12">
    <source>
        <dbReference type="EMBL" id="KAG5838535.1"/>
    </source>
</evidence>
<keyword evidence="6 9" id="KW-0067">ATP-binding</keyword>
<dbReference type="GO" id="GO:0005524">
    <property type="term" value="F:ATP binding"/>
    <property type="evidence" value="ECO:0007669"/>
    <property type="project" value="UniProtKB-UniRule"/>
</dbReference>
<feature type="region of interest" description="Disordered" evidence="10">
    <location>
        <begin position="593"/>
        <end position="627"/>
    </location>
</feature>
<dbReference type="AlphaFoldDB" id="A0A9D3LWX9"/>
<accession>A0A9D3LWX9</accession>
<evidence type="ECO:0000259" key="11">
    <source>
        <dbReference type="PROSITE" id="PS50011"/>
    </source>
</evidence>
<dbReference type="GO" id="GO:0050321">
    <property type="term" value="F:tau-protein kinase activity"/>
    <property type="evidence" value="ECO:0007669"/>
    <property type="project" value="TreeGrafter"/>
</dbReference>
<dbReference type="PANTHER" id="PTHR24346:SF93">
    <property type="entry name" value="NUAK FAMILY SNF1-LIKE KINASE 1"/>
    <property type="match status" value="1"/>
</dbReference>
<keyword evidence="3" id="KW-0808">Transferase</keyword>
<dbReference type="InterPro" id="IPR017441">
    <property type="entry name" value="Protein_kinase_ATP_BS"/>
</dbReference>
<dbReference type="EMBL" id="JAFIRN010000012">
    <property type="protein sequence ID" value="KAG5838535.1"/>
    <property type="molecule type" value="Genomic_DNA"/>
</dbReference>
<evidence type="ECO:0000256" key="8">
    <source>
        <dbReference type="ARBA" id="ARBA00048679"/>
    </source>
</evidence>
<dbReference type="EC" id="2.7.11.1" evidence="1"/>
<dbReference type="SMART" id="SM00220">
    <property type="entry name" value="S_TKc"/>
    <property type="match status" value="1"/>
</dbReference>
<feature type="domain" description="Protein kinase" evidence="11">
    <location>
        <begin position="93"/>
        <end position="344"/>
    </location>
</feature>
<evidence type="ECO:0000256" key="2">
    <source>
        <dbReference type="ARBA" id="ARBA00022527"/>
    </source>
</evidence>
<feature type="region of interest" description="Disordered" evidence="10">
    <location>
        <begin position="1"/>
        <end position="52"/>
    </location>
</feature>
<evidence type="ECO:0000256" key="4">
    <source>
        <dbReference type="ARBA" id="ARBA00022741"/>
    </source>
</evidence>
<evidence type="ECO:0000313" key="13">
    <source>
        <dbReference type="Proteomes" id="UP001044222"/>
    </source>
</evidence>
<dbReference type="SUPFAM" id="SSF56112">
    <property type="entry name" value="Protein kinase-like (PK-like)"/>
    <property type="match status" value="1"/>
</dbReference>
<evidence type="ECO:0000256" key="10">
    <source>
        <dbReference type="SAM" id="MobiDB-lite"/>
    </source>
</evidence>
<feature type="binding site" evidence="9">
    <location>
        <position position="126"/>
    </location>
    <ligand>
        <name>ATP</name>
        <dbReference type="ChEBI" id="CHEBI:30616"/>
    </ligand>
</feature>
<evidence type="ECO:0000256" key="3">
    <source>
        <dbReference type="ARBA" id="ARBA00022679"/>
    </source>
</evidence>
<dbReference type="InterPro" id="IPR008271">
    <property type="entry name" value="Ser/Thr_kinase_AS"/>
</dbReference>
<reference evidence="12" key="1">
    <citation type="submission" date="2021-01" db="EMBL/GenBank/DDBJ databases">
        <title>A chromosome-scale assembly of European eel, Anguilla anguilla.</title>
        <authorList>
            <person name="Henkel C."/>
            <person name="Jong-Raadsen S.A."/>
            <person name="Dufour S."/>
            <person name="Weltzien F.-A."/>
            <person name="Palstra A.P."/>
            <person name="Pelster B."/>
            <person name="Spaink H.P."/>
            <person name="Van Den Thillart G.E."/>
            <person name="Jansen H."/>
            <person name="Zahm M."/>
            <person name="Klopp C."/>
            <person name="Cedric C."/>
            <person name="Louis A."/>
            <person name="Berthelot C."/>
            <person name="Parey E."/>
            <person name="Roest Crollius H."/>
            <person name="Montfort J."/>
            <person name="Robinson-Rechavi M."/>
            <person name="Bucao C."/>
            <person name="Bouchez O."/>
            <person name="Gislard M."/>
            <person name="Lluch J."/>
            <person name="Milhes M."/>
            <person name="Lampietro C."/>
            <person name="Lopez Roques C."/>
            <person name="Donnadieu C."/>
            <person name="Braasch I."/>
            <person name="Desvignes T."/>
            <person name="Postlethwait J."/>
            <person name="Bobe J."/>
            <person name="Guiguen Y."/>
            <person name="Dirks R."/>
        </authorList>
    </citation>
    <scope>NUCLEOTIDE SEQUENCE</scope>
    <source>
        <strain evidence="12">Tag_6206</strain>
        <tissue evidence="12">Liver</tissue>
    </source>
</reference>
<evidence type="ECO:0000256" key="9">
    <source>
        <dbReference type="PROSITE-ProRule" id="PRU10141"/>
    </source>
</evidence>
<dbReference type="PROSITE" id="PS00108">
    <property type="entry name" value="PROTEIN_KINASE_ST"/>
    <property type="match status" value="1"/>
</dbReference>
<comment type="catalytic activity">
    <reaction evidence="7">
        <text>L-threonyl-[protein] + ATP = O-phospho-L-threonyl-[protein] + ADP + H(+)</text>
        <dbReference type="Rhea" id="RHEA:46608"/>
        <dbReference type="Rhea" id="RHEA-COMP:11060"/>
        <dbReference type="Rhea" id="RHEA-COMP:11605"/>
        <dbReference type="ChEBI" id="CHEBI:15378"/>
        <dbReference type="ChEBI" id="CHEBI:30013"/>
        <dbReference type="ChEBI" id="CHEBI:30616"/>
        <dbReference type="ChEBI" id="CHEBI:61977"/>
        <dbReference type="ChEBI" id="CHEBI:456216"/>
        <dbReference type="EC" id="2.7.11.1"/>
    </reaction>
</comment>
<evidence type="ECO:0000256" key="7">
    <source>
        <dbReference type="ARBA" id="ARBA00047899"/>
    </source>
</evidence>
<keyword evidence="4 9" id="KW-0547">Nucleotide-binding</keyword>
<dbReference type="Pfam" id="PF00069">
    <property type="entry name" value="Pkinase"/>
    <property type="match status" value="1"/>
</dbReference>
<dbReference type="InterPro" id="IPR011009">
    <property type="entry name" value="Kinase-like_dom_sf"/>
</dbReference>
<evidence type="ECO:0000256" key="5">
    <source>
        <dbReference type="ARBA" id="ARBA00022777"/>
    </source>
</evidence>
<comment type="caution">
    <text evidence="12">The sequence shown here is derived from an EMBL/GenBank/DDBJ whole genome shotgun (WGS) entry which is preliminary data.</text>
</comment>
<keyword evidence="2" id="KW-0723">Serine/threonine-protein kinase</keyword>
<evidence type="ECO:0000256" key="1">
    <source>
        <dbReference type="ARBA" id="ARBA00012513"/>
    </source>
</evidence>
<sequence>MKSTCRHDRCSGEDDNPRMGRRETHDSSTMSTSERTELGSLQGIAYSDDGSSLKRSVSADTRLGADKTSSLQPVRTLSIVKKHQHKHNLKHRYDVLETLGKGTYGKVKKAVERGSGKTVAIKSIRKERITDDLDRVHIQREIEIISSLKHPNIIRIHEVFESKDKIVIVMDYASQGELYDYVNERRRLPEAEARDIFRQITSAVHYCHKNGVVHRDLKLENILLDQDFNVKLADFGLSNYYQRGHLLQTYCGSPLYASPEIVKGLPYQGPEVDCWALGVLLYALVYGSMPFDGADYKALTQQISRAQYRRPQPPSDACALIDWMLTVKVEERATVEDIANHWWVNWGFEEPPAPDHQYCFSLPLKPAAARHRGSACLKKSRKENAISQPAHCAGAPRAPAAAADKKKPKGILKTQSSFDAAFLPHRGAAEGLSQAAGGSLTLPAGCQLSSKMPKKGILKKLYEGESGYSSSPERAADSNGGSNCSARPSREKGSTCAEVVRRRKGILKRNGKFSASLDLPDEQATILQFPESLQQLLLTTGGTVTSAHPHEELQQQAEQGAVVSSRPASVISDDSFLSCDSFDLLDMAAHPHRKLFSGGGQRSVYSSEEELEDQGMGRQRGKGSQAN</sequence>
<keyword evidence="5" id="KW-0418">Kinase</keyword>
<dbReference type="FunFam" id="3.30.200.20:FF:000042">
    <property type="entry name" value="Aurora kinase A"/>
    <property type="match status" value="1"/>
</dbReference>
<dbReference type="GO" id="GO:0005737">
    <property type="term" value="C:cytoplasm"/>
    <property type="evidence" value="ECO:0007669"/>
    <property type="project" value="TreeGrafter"/>
</dbReference>
<dbReference type="FunFam" id="1.10.510.10:FF:001698">
    <property type="entry name" value="NUAK family, SNF1-like kinase, 1b"/>
    <property type="match status" value="1"/>
</dbReference>
<name>A0A9D3LWX9_ANGAN</name>
<comment type="catalytic activity">
    <reaction evidence="8">
        <text>L-seryl-[protein] + ATP = O-phospho-L-seryl-[protein] + ADP + H(+)</text>
        <dbReference type="Rhea" id="RHEA:17989"/>
        <dbReference type="Rhea" id="RHEA-COMP:9863"/>
        <dbReference type="Rhea" id="RHEA-COMP:11604"/>
        <dbReference type="ChEBI" id="CHEBI:15378"/>
        <dbReference type="ChEBI" id="CHEBI:29999"/>
        <dbReference type="ChEBI" id="CHEBI:30616"/>
        <dbReference type="ChEBI" id="CHEBI:83421"/>
        <dbReference type="ChEBI" id="CHEBI:456216"/>
        <dbReference type="EC" id="2.7.11.1"/>
    </reaction>
</comment>
<evidence type="ECO:0000256" key="6">
    <source>
        <dbReference type="ARBA" id="ARBA00022840"/>
    </source>
</evidence>
<dbReference type="Gene3D" id="1.10.510.10">
    <property type="entry name" value="Transferase(Phosphotransferase) domain 1"/>
    <property type="match status" value="1"/>
</dbReference>
<organism evidence="12 13">
    <name type="scientific">Anguilla anguilla</name>
    <name type="common">European freshwater eel</name>
    <name type="synonym">Muraena anguilla</name>
    <dbReference type="NCBI Taxonomy" id="7936"/>
    <lineage>
        <taxon>Eukaryota</taxon>
        <taxon>Metazoa</taxon>
        <taxon>Chordata</taxon>
        <taxon>Craniata</taxon>
        <taxon>Vertebrata</taxon>
        <taxon>Euteleostomi</taxon>
        <taxon>Actinopterygii</taxon>
        <taxon>Neopterygii</taxon>
        <taxon>Teleostei</taxon>
        <taxon>Anguilliformes</taxon>
        <taxon>Anguillidae</taxon>
        <taxon>Anguilla</taxon>
    </lineage>
</organism>
<dbReference type="PROSITE" id="PS50011">
    <property type="entry name" value="PROTEIN_KINASE_DOM"/>
    <property type="match status" value="1"/>
</dbReference>